<reference evidence="3 4" key="1">
    <citation type="submission" date="2019-11" db="EMBL/GenBank/DDBJ databases">
        <title>Type strains purchased from KCTC, JCM and DSMZ.</title>
        <authorList>
            <person name="Lu H."/>
        </authorList>
    </citation>
    <scope>NUCLEOTIDE SEQUENCE [LARGE SCALE GENOMIC DNA]</scope>
    <source>
        <strain evidence="3 4">KCTC 42409</strain>
    </source>
</reference>
<dbReference type="Gene3D" id="3.30.565.10">
    <property type="entry name" value="Histidine kinase-like ATPase, C-terminal domain"/>
    <property type="match status" value="1"/>
</dbReference>
<feature type="domain" description="Signal transduction histidine kinase internal region" evidence="2">
    <location>
        <begin position="163"/>
        <end position="242"/>
    </location>
</feature>
<dbReference type="RefSeq" id="WP_170305851.1">
    <property type="nucleotide sequence ID" value="NZ_WNLA01000027.1"/>
</dbReference>
<comment type="caution">
    <text evidence="3">The sequence shown here is derived from an EMBL/GenBank/DDBJ whole genome shotgun (WGS) entry which is preliminary data.</text>
</comment>
<keyword evidence="3" id="KW-0418">Kinase</keyword>
<evidence type="ECO:0000313" key="3">
    <source>
        <dbReference type="EMBL" id="MTW05621.1"/>
    </source>
</evidence>
<proteinExistence type="predicted"/>
<feature type="transmembrane region" description="Helical" evidence="1">
    <location>
        <begin position="115"/>
        <end position="140"/>
    </location>
</feature>
<keyword evidence="3" id="KW-0808">Transferase</keyword>
<feature type="transmembrane region" description="Helical" evidence="1">
    <location>
        <begin position="39"/>
        <end position="60"/>
    </location>
</feature>
<dbReference type="InterPro" id="IPR036890">
    <property type="entry name" value="HATPase_C_sf"/>
</dbReference>
<dbReference type="InterPro" id="IPR050640">
    <property type="entry name" value="Bact_2-comp_sensor_kinase"/>
</dbReference>
<protein>
    <submittedName>
        <fullName evidence="3">Sensor histidine kinase</fullName>
    </submittedName>
</protein>
<sequence>MNNFKPSTNRDYWFCQLVGWGTLAVFSVLSSSFGDLQGALRFAVAKLFCIATGLGLSHLWRGQLQRRGWLVKQRGFPLGRIAACLLLLAVVQTGFLLLADVLFRRGAFFDDKEGLFFNILLLVVIWFVLFVIWTLCYAVALSRRRATQFELEKLQLEVSVKEAELRALQSQVNPHFFFNSLNSIRALVYQDADAAARAINRLAGMMRHSLQAGHTDTVRLADEMTAVRAYLGMEQLRFRDRLQFSETIPQELGDTLLPPMVLQTLVENAIRYGVERATGPCQVAISAERTANAVLVRIANQGKLAADSESTRVGLANARQRLALQFGPAAACALEESPGWVTATITLPQEAA</sequence>
<keyword evidence="1" id="KW-0812">Transmembrane</keyword>
<keyword evidence="1" id="KW-1133">Transmembrane helix</keyword>
<keyword evidence="4" id="KW-1185">Reference proteome</keyword>
<dbReference type="SUPFAM" id="SSF55874">
    <property type="entry name" value="ATPase domain of HSP90 chaperone/DNA topoisomerase II/histidine kinase"/>
    <property type="match status" value="1"/>
</dbReference>
<feature type="transmembrane region" description="Helical" evidence="1">
    <location>
        <begin position="12"/>
        <end position="33"/>
    </location>
</feature>
<dbReference type="InterPro" id="IPR010559">
    <property type="entry name" value="Sig_transdc_His_kin_internal"/>
</dbReference>
<dbReference type="EMBL" id="WNLA01000027">
    <property type="protein sequence ID" value="MTW05621.1"/>
    <property type="molecule type" value="Genomic_DNA"/>
</dbReference>
<dbReference type="GO" id="GO:0016020">
    <property type="term" value="C:membrane"/>
    <property type="evidence" value="ECO:0007669"/>
    <property type="project" value="InterPro"/>
</dbReference>
<name>A0A6L6Q8R2_9BURK</name>
<dbReference type="Pfam" id="PF06580">
    <property type="entry name" value="His_kinase"/>
    <property type="match status" value="1"/>
</dbReference>
<organism evidence="3 4">
    <name type="scientific">Pseudoduganella ginsengisoli</name>
    <dbReference type="NCBI Taxonomy" id="1462440"/>
    <lineage>
        <taxon>Bacteria</taxon>
        <taxon>Pseudomonadati</taxon>
        <taxon>Pseudomonadota</taxon>
        <taxon>Betaproteobacteria</taxon>
        <taxon>Burkholderiales</taxon>
        <taxon>Oxalobacteraceae</taxon>
        <taxon>Telluria group</taxon>
        <taxon>Pseudoduganella</taxon>
    </lineage>
</organism>
<evidence type="ECO:0000256" key="1">
    <source>
        <dbReference type="SAM" id="Phobius"/>
    </source>
</evidence>
<dbReference type="GO" id="GO:0000155">
    <property type="term" value="F:phosphorelay sensor kinase activity"/>
    <property type="evidence" value="ECO:0007669"/>
    <property type="project" value="InterPro"/>
</dbReference>
<dbReference type="AlphaFoldDB" id="A0A6L6Q8R2"/>
<dbReference type="PANTHER" id="PTHR34220">
    <property type="entry name" value="SENSOR HISTIDINE KINASE YPDA"/>
    <property type="match status" value="1"/>
</dbReference>
<feature type="transmembrane region" description="Helical" evidence="1">
    <location>
        <begin position="81"/>
        <end position="103"/>
    </location>
</feature>
<accession>A0A6L6Q8R2</accession>
<evidence type="ECO:0000259" key="2">
    <source>
        <dbReference type="Pfam" id="PF06580"/>
    </source>
</evidence>
<evidence type="ECO:0000313" key="4">
    <source>
        <dbReference type="Proteomes" id="UP000484015"/>
    </source>
</evidence>
<keyword evidence="1" id="KW-0472">Membrane</keyword>
<gene>
    <name evidence="3" type="ORF">GM668_26440</name>
</gene>
<dbReference type="PANTHER" id="PTHR34220:SF9">
    <property type="entry name" value="SIGNAL TRANSDUCTION HISTIDINE KINASE INTERNAL REGION DOMAIN-CONTAINING PROTEIN"/>
    <property type="match status" value="1"/>
</dbReference>
<dbReference type="Proteomes" id="UP000484015">
    <property type="component" value="Unassembled WGS sequence"/>
</dbReference>